<keyword evidence="5" id="KW-0560">Oxidoreductase</keyword>
<dbReference type="GO" id="GO:0004497">
    <property type="term" value="F:monooxygenase activity"/>
    <property type="evidence" value="ECO:0007669"/>
    <property type="project" value="UniProtKB-KW"/>
</dbReference>
<dbReference type="SUPFAM" id="SSF51905">
    <property type="entry name" value="FAD/NAD(P)-binding domain"/>
    <property type="match status" value="1"/>
</dbReference>
<evidence type="ECO:0000313" key="5">
    <source>
        <dbReference type="EMBL" id="QRD87994.1"/>
    </source>
</evidence>
<dbReference type="VEuPathDB" id="FungiDB:F9C07_2227805"/>
<dbReference type="AlphaFoldDB" id="A0A7U2MQE7"/>
<evidence type="ECO:0000256" key="3">
    <source>
        <dbReference type="ARBA" id="ARBA00022630"/>
    </source>
</evidence>
<evidence type="ECO:0000256" key="2">
    <source>
        <dbReference type="ARBA" id="ARBA00010139"/>
    </source>
</evidence>
<proteinExistence type="inferred from homology"/>
<keyword evidence="4" id="KW-0274">FAD</keyword>
<evidence type="ECO:0000313" key="6">
    <source>
        <dbReference type="Proteomes" id="UP000596276"/>
    </source>
</evidence>
<evidence type="ECO:0000256" key="4">
    <source>
        <dbReference type="ARBA" id="ARBA00022827"/>
    </source>
</evidence>
<dbReference type="Gene3D" id="3.50.50.60">
    <property type="entry name" value="FAD/NAD(P)-binding domain"/>
    <property type="match status" value="2"/>
</dbReference>
<dbReference type="Proteomes" id="UP000596276">
    <property type="component" value="Chromosome 1"/>
</dbReference>
<sequence>MAISDTPPNCVSVVIIGAGFSGLVVACQLKQQLNCDDFVIYDRGATLGGTWAANTYPGCGVDIPAPFYSLSFAPNAEFSRFFPKQQEVLQYLESVALRYDISGHVVGNTEWISASFEDSTKTWLVKLRDVKSDQENIQESKILVSAVGGLTNPNPFHIDGIERFQGSMIHTARWDHSVSLNDKDVVVIGNGSSATQLVPAIASNVHSVTQFIRSPQHYFPGNDITIPSSWRTTFRRLPALLRFVRLLIFLYLETSSFQFDLTKTGERMREEAREKSCRYIEQYAPEEYWDLLMPTADIGCKRRVFDHDGYISCLNRDNVHLTNDPIIALREHSVLTQSGKTYPADVIVLANGFSLTQFDAELRGRHGHSRKGHWQEFGYIEAYNSVAMSGLPNFFYMMGPNSGRGHTSIIYSLESYANLIIRVIKPVISRHALTVEPKVSSERAYNDQLHTALEKTVLTNACRSWYIDERTGRNWVIYPWSSFYMWYTTHVAGLGDWIYELPKKRRDRFSDTHYGINYADTPSFLFTYSLIG</sequence>
<reference evidence="6" key="1">
    <citation type="journal article" date="2021" name="G3 (Bethesda)">
        <title>Chromosome assembled and annotated genome sequence of Aspergillus flavus NRRL 3357.</title>
        <authorList>
            <person name="Skerker J.M."/>
            <person name="Pianalto K.M."/>
            <person name="Mondo S.J."/>
            <person name="Yang K."/>
            <person name="Arkin A.P."/>
            <person name="Keller N.P."/>
            <person name="Grigoriev I.V."/>
            <person name="Louise Glass N.L."/>
        </authorList>
    </citation>
    <scope>NUCLEOTIDE SEQUENCE [LARGE SCALE GENOMIC DNA]</scope>
    <source>
        <strain evidence="6">ATCC 200026 / FGSC A1120 / IAM 13836 / NRRL 3357 / JCM 12722 / SRRC 167</strain>
    </source>
</reference>
<accession>A0A7U2MQE7</accession>
<comment type="cofactor">
    <cofactor evidence="1">
        <name>FAD</name>
        <dbReference type="ChEBI" id="CHEBI:57692"/>
    </cofactor>
</comment>
<keyword evidence="5" id="KW-0503">Monooxygenase</keyword>
<comment type="similarity">
    <text evidence="2">Belongs to the FAD-binding monooxygenase family.</text>
</comment>
<dbReference type="PANTHER" id="PTHR42877">
    <property type="entry name" value="L-ORNITHINE N(5)-MONOOXYGENASE-RELATED"/>
    <property type="match status" value="1"/>
</dbReference>
<keyword evidence="6" id="KW-1185">Reference proteome</keyword>
<evidence type="ECO:0000256" key="1">
    <source>
        <dbReference type="ARBA" id="ARBA00001974"/>
    </source>
</evidence>
<dbReference type="InterPro" id="IPR051209">
    <property type="entry name" value="FAD-bind_Monooxygenase_sf"/>
</dbReference>
<keyword evidence="3" id="KW-0285">Flavoprotein</keyword>
<name>A0A7U2MQE7_ASPFN</name>
<dbReference type="Pfam" id="PF13450">
    <property type="entry name" value="NAD_binding_8"/>
    <property type="match status" value="1"/>
</dbReference>
<organism evidence="5 6">
    <name type="scientific">Aspergillus flavus (strain ATCC 200026 / FGSC A1120 / IAM 13836 / NRRL 3357 / JCM 12722 / SRRC 167)</name>
    <dbReference type="NCBI Taxonomy" id="332952"/>
    <lineage>
        <taxon>Eukaryota</taxon>
        <taxon>Fungi</taxon>
        <taxon>Dikarya</taxon>
        <taxon>Ascomycota</taxon>
        <taxon>Pezizomycotina</taxon>
        <taxon>Eurotiomycetes</taxon>
        <taxon>Eurotiomycetidae</taxon>
        <taxon>Eurotiales</taxon>
        <taxon>Aspergillaceae</taxon>
        <taxon>Aspergillus</taxon>
        <taxon>Aspergillus subgen. Circumdati</taxon>
    </lineage>
</organism>
<dbReference type="VEuPathDB" id="FungiDB:AFLA_003765"/>
<gene>
    <name evidence="5" type="ORF">F9C07_2227805</name>
</gene>
<dbReference type="PANTHER" id="PTHR42877:SF5">
    <property type="entry name" value="L-ORNITHINE N(5)-MONOOXYGENASE-RELATED"/>
    <property type="match status" value="1"/>
</dbReference>
<dbReference type="EMBL" id="CP044619">
    <property type="protein sequence ID" value="QRD87994.1"/>
    <property type="molecule type" value="Genomic_DNA"/>
</dbReference>
<dbReference type="InterPro" id="IPR036188">
    <property type="entry name" value="FAD/NAD-bd_sf"/>
</dbReference>
<protein>
    <submittedName>
        <fullName evidence="5">Monooxygenase</fullName>
    </submittedName>
</protein>